<protein>
    <recommendedName>
        <fullName evidence="4">Outer membrane lipoprotein-sorting protein</fullName>
    </recommendedName>
</protein>
<dbReference type="AlphaFoldDB" id="A0A845HK03"/>
<keyword evidence="3" id="KW-1185">Reference proteome</keyword>
<dbReference type="RefSeq" id="WP_161091255.1">
    <property type="nucleotide sequence ID" value="NZ_WWCV01000034.1"/>
</dbReference>
<proteinExistence type="predicted"/>
<comment type="caution">
    <text evidence="2">The sequence shown here is derived from an EMBL/GenBank/DDBJ whole genome shotgun (WGS) entry which is preliminary data.</text>
</comment>
<keyword evidence="1" id="KW-0732">Signal</keyword>
<dbReference type="Proteomes" id="UP000484875">
    <property type="component" value="Unassembled WGS sequence"/>
</dbReference>
<feature type="signal peptide" evidence="1">
    <location>
        <begin position="1"/>
        <end position="21"/>
    </location>
</feature>
<evidence type="ECO:0000313" key="3">
    <source>
        <dbReference type="Proteomes" id="UP000484875"/>
    </source>
</evidence>
<reference evidence="2 3" key="1">
    <citation type="submission" date="2019-12" db="EMBL/GenBank/DDBJ databases">
        <title>Novel species isolated from a subtropical stream in China.</title>
        <authorList>
            <person name="Lu H."/>
        </authorList>
    </citation>
    <scope>NUCLEOTIDE SEQUENCE [LARGE SCALE GENOMIC DNA]</scope>
    <source>
        <strain evidence="2 3">FT107W</strain>
    </source>
</reference>
<name>A0A845HK03_9BURK</name>
<dbReference type="EMBL" id="WWCV01000034">
    <property type="protein sequence ID" value="MYN18727.1"/>
    <property type="molecule type" value="Genomic_DNA"/>
</dbReference>
<organism evidence="2 3">
    <name type="scientific">Duganella vulcania</name>
    <dbReference type="NCBI Taxonomy" id="2692166"/>
    <lineage>
        <taxon>Bacteria</taxon>
        <taxon>Pseudomonadati</taxon>
        <taxon>Pseudomonadota</taxon>
        <taxon>Betaproteobacteria</taxon>
        <taxon>Burkholderiales</taxon>
        <taxon>Oxalobacteraceae</taxon>
        <taxon>Telluria group</taxon>
        <taxon>Duganella</taxon>
    </lineage>
</organism>
<sequence>MKKSILAGALWATCVIAPVHAENNDAMWQSASAQLEASRKWAADVIDLTGDVDRGSGVRGWSATMRLSGWDKQKPVYSVVNKQSDVKGFGLKFLNGVTAASVAIAEGETPARTDGIVLDGVACTVFEIHASAALTKVAMKLWVDAGTSKPLQMVVSFHLPLTADGTVITHYVTNAQGQILPVVVDYDLNILTPFNKAKTRIHQTSSGWVALPSDPGR</sequence>
<accession>A0A845HK03</accession>
<evidence type="ECO:0008006" key="4">
    <source>
        <dbReference type="Google" id="ProtNLM"/>
    </source>
</evidence>
<evidence type="ECO:0000313" key="2">
    <source>
        <dbReference type="EMBL" id="MYN18727.1"/>
    </source>
</evidence>
<gene>
    <name evidence="2" type="ORF">GTP81_18415</name>
</gene>
<evidence type="ECO:0000256" key="1">
    <source>
        <dbReference type="SAM" id="SignalP"/>
    </source>
</evidence>
<feature type="chain" id="PRO_5032901034" description="Outer membrane lipoprotein-sorting protein" evidence="1">
    <location>
        <begin position="22"/>
        <end position="217"/>
    </location>
</feature>